<keyword evidence="8" id="KW-1185">Reference proteome</keyword>
<dbReference type="PANTHER" id="PTHR42852">
    <property type="entry name" value="THIOL:DISULFIDE INTERCHANGE PROTEIN DSBE"/>
    <property type="match status" value="1"/>
</dbReference>
<proteinExistence type="predicted"/>
<dbReference type="SUPFAM" id="SSF52833">
    <property type="entry name" value="Thioredoxin-like"/>
    <property type="match status" value="1"/>
</dbReference>
<keyword evidence="4" id="KW-0676">Redox-active center</keyword>
<keyword evidence="2" id="KW-0201">Cytochrome c-type biogenesis</keyword>
<dbReference type="SUPFAM" id="SSF48452">
    <property type="entry name" value="TPR-like"/>
    <property type="match status" value="1"/>
</dbReference>
<dbReference type="InterPro" id="IPR013766">
    <property type="entry name" value="Thioredoxin_domain"/>
</dbReference>
<name>A0ABW1Z8G9_9BACT</name>
<dbReference type="InterPro" id="IPR050553">
    <property type="entry name" value="Thioredoxin_ResA/DsbE_sf"/>
</dbReference>
<evidence type="ECO:0000256" key="4">
    <source>
        <dbReference type="ARBA" id="ARBA00023284"/>
    </source>
</evidence>
<keyword evidence="3" id="KW-1015">Disulfide bond</keyword>
<dbReference type="Gene3D" id="3.40.30.10">
    <property type="entry name" value="Glutaredoxin"/>
    <property type="match status" value="1"/>
</dbReference>
<sequence>MKLFLRPVVAVLLLLAPCALPAQTDTAYASDPAFQKALQEARLQEKQHQYSFALDQYKKASKVAGGKCMACLQKIVMIDEGLHDWKPALAAILQEEALASTPIERSLAYAEHANILIGQAGDKPKPEPLKQAHALYQQAIEAYPHNISAQFQDGKVLTMMGDNEHAKLAFADCAKNCSPKDPSRVRAQHFAENPELSLHKMAPAFEVTALDGTRFNPDTMRGRVVLIDFWATWCGPCNAALPELKQIAKKFKDEPLTIISVSWDKDEKAWKEFIGRNEMTWTQYRDADHKLSDRFEVQSIPHYFTIDSDGVLTAEMVGSDSNVESKIKKLIAKAKEAQKLQPQVAQNER</sequence>
<dbReference type="Pfam" id="PF08534">
    <property type="entry name" value="Redoxin"/>
    <property type="match status" value="1"/>
</dbReference>
<dbReference type="PANTHER" id="PTHR42852:SF6">
    <property type="entry name" value="THIOL:DISULFIDE INTERCHANGE PROTEIN DSBE"/>
    <property type="match status" value="1"/>
</dbReference>
<gene>
    <name evidence="7" type="ORF">ACFQBQ_09190</name>
</gene>
<evidence type="ECO:0000313" key="7">
    <source>
        <dbReference type="EMBL" id="MFC6645749.1"/>
    </source>
</evidence>
<dbReference type="RefSeq" id="WP_263369468.1">
    <property type="nucleotide sequence ID" value="NZ_JAGSYD010000001.1"/>
</dbReference>
<dbReference type="EMBL" id="JBHSWI010000001">
    <property type="protein sequence ID" value="MFC6645749.1"/>
    <property type="molecule type" value="Genomic_DNA"/>
</dbReference>
<evidence type="ECO:0000256" key="3">
    <source>
        <dbReference type="ARBA" id="ARBA00023157"/>
    </source>
</evidence>
<dbReference type="CDD" id="cd02966">
    <property type="entry name" value="TlpA_like_family"/>
    <property type="match status" value="1"/>
</dbReference>
<feature type="domain" description="Thioredoxin" evidence="6">
    <location>
        <begin position="196"/>
        <end position="336"/>
    </location>
</feature>
<dbReference type="InterPro" id="IPR013740">
    <property type="entry name" value="Redoxin"/>
</dbReference>
<protein>
    <submittedName>
        <fullName evidence="7">Redoxin family protein</fullName>
    </submittedName>
</protein>
<evidence type="ECO:0000256" key="2">
    <source>
        <dbReference type="ARBA" id="ARBA00022748"/>
    </source>
</evidence>
<dbReference type="Gene3D" id="1.25.40.10">
    <property type="entry name" value="Tetratricopeptide repeat domain"/>
    <property type="match status" value="1"/>
</dbReference>
<feature type="signal peptide" evidence="5">
    <location>
        <begin position="1"/>
        <end position="22"/>
    </location>
</feature>
<evidence type="ECO:0000313" key="8">
    <source>
        <dbReference type="Proteomes" id="UP001596391"/>
    </source>
</evidence>
<evidence type="ECO:0000256" key="1">
    <source>
        <dbReference type="ARBA" id="ARBA00004196"/>
    </source>
</evidence>
<organism evidence="7 8">
    <name type="scientific">Granulicella cerasi</name>
    <dbReference type="NCBI Taxonomy" id="741063"/>
    <lineage>
        <taxon>Bacteria</taxon>
        <taxon>Pseudomonadati</taxon>
        <taxon>Acidobacteriota</taxon>
        <taxon>Terriglobia</taxon>
        <taxon>Terriglobales</taxon>
        <taxon>Acidobacteriaceae</taxon>
        <taxon>Granulicella</taxon>
    </lineage>
</organism>
<comment type="subcellular location">
    <subcellularLocation>
        <location evidence="1">Cell envelope</location>
    </subcellularLocation>
</comment>
<evidence type="ECO:0000259" key="6">
    <source>
        <dbReference type="PROSITE" id="PS51352"/>
    </source>
</evidence>
<keyword evidence="5" id="KW-0732">Signal</keyword>
<dbReference type="PROSITE" id="PS51352">
    <property type="entry name" value="THIOREDOXIN_2"/>
    <property type="match status" value="1"/>
</dbReference>
<dbReference type="InterPro" id="IPR036249">
    <property type="entry name" value="Thioredoxin-like_sf"/>
</dbReference>
<accession>A0ABW1Z8G9</accession>
<dbReference type="Proteomes" id="UP001596391">
    <property type="component" value="Unassembled WGS sequence"/>
</dbReference>
<evidence type="ECO:0000256" key="5">
    <source>
        <dbReference type="SAM" id="SignalP"/>
    </source>
</evidence>
<reference evidence="8" key="1">
    <citation type="journal article" date="2019" name="Int. J. Syst. Evol. Microbiol.">
        <title>The Global Catalogue of Microorganisms (GCM) 10K type strain sequencing project: providing services to taxonomists for standard genome sequencing and annotation.</title>
        <authorList>
            <consortium name="The Broad Institute Genomics Platform"/>
            <consortium name="The Broad Institute Genome Sequencing Center for Infectious Disease"/>
            <person name="Wu L."/>
            <person name="Ma J."/>
        </authorList>
    </citation>
    <scope>NUCLEOTIDE SEQUENCE [LARGE SCALE GENOMIC DNA]</scope>
    <source>
        <strain evidence="8">CGMCC 1.16026</strain>
    </source>
</reference>
<feature type="chain" id="PRO_5046753745" evidence="5">
    <location>
        <begin position="23"/>
        <end position="349"/>
    </location>
</feature>
<comment type="caution">
    <text evidence="7">The sequence shown here is derived from an EMBL/GenBank/DDBJ whole genome shotgun (WGS) entry which is preliminary data.</text>
</comment>
<dbReference type="InterPro" id="IPR011990">
    <property type="entry name" value="TPR-like_helical_dom_sf"/>
</dbReference>